<dbReference type="Proteomes" id="UP000237889">
    <property type="component" value="Chromosome"/>
</dbReference>
<dbReference type="InterPro" id="IPR029062">
    <property type="entry name" value="Class_I_gatase-like"/>
</dbReference>
<protein>
    <submittedName>
        <fullName evidence="3">Protease</fullName>
    </submittedName>
</protein>
<dbReference type="EMBL" id="CP027668">
    <property type="protein sequence ID" value="AVO44205.1"/>
    <property type="molecule type" value="Genomic_DNA"/>
</dbReference>
<dbReference type="PROSITE" id="PS51276">
    <property type="entry name" value="PEPTIDASE_C56_PFPI"/>
    <property type="match status" value="1"/>
</dbReference>
<dbReference type="CDD" id="cd03134">
    <property type="entry name" value="GATase1_PfpI_like"/>
    <property type="match status" value="1"/>
</dbReference>
<dbReference type="GO" id="GO:0006508">
    <property type="term" value="P:proteolysis"/>
    <property type="evidence" value="ECO:0007669"/>
    <property type="project" value="UniProtKB-KW"/>
</dbReference>
<dbReference type="RefSeq" id="WP_106747535.1">
    <property type="nucleotide sequence ID" value="NZ_CP027668.1"/>
</dbReference>
<reference evidence="3 4" key="1">
    <citation type="submission" date="2018-03" db="EMBL/GenBank/DDBJ databases">
        <title>Genome sequencing of Phreatobacter sp.</title>
        <authorList>
            <person name="Kim S.-J."/>
            <person name="Heo J."/>
            <person name="Kwon S.-W."/>
        </authorList>
    </citation>
    <scope>NUCLEOTIDE SEQUENCE [LARGE SCALE GENOMIC DNA]</scope>
    <source>
        <strain evidence="3 4">S-12</strain>
    </source>
</reference>
<accession>A0A2S0N7V6</accession>
<organism evidence="3 4">
    <name type="scientific">Phreatobacter cathodiphilus</name>
    <dbReference type="NCBI Taxonomy" id="1868589"/>
    <lineage>
        <taxon>Bacteria</taxon>
        <taxon>Pseudomonadati</taxon>
        <taxon>Pseudomonadota</taxon>
        <taxon>Alphaproteobacteria</taxon>
        <taxon>Hyphomicrobiales</taxon>
        <taxon>Phreatobacteraceae</taxon>
        <taxon>Phreatobacter</taxon>
    </lineage>
</organism>
<dbReference type="PANTHER" id="PTHR42733:SF12">
    <property type="entry name" value="PROTEINASE"/>
    <property type="match status" value="1"/>
</dbReference>
<dbReference type="InterPro" id="IPR002818">
    <property type="entry name" value="DJ-1/PfpI"/>
</dbReference>
<proteinExistence type="inferred from homology"/>
<evidence type="ECO:0000313" key="3">
    <source>
        <dbReference type="EMBL" id="AVO44205.1"/>
    </source>
</evidence>
<feature type="domain" description="DJ-1/PfpI" evidence="2">
    <location>
        <begin position="7"/>
        <end position="179"/>
    </location>
</feature>
<keyword evidence="3" id="KW-0645">Protease</keyword>
<dbReference type="SUPFAM" id="SSF52317">
    <property type="entry name" value="Class I glutamine amidotransferase-like"/>
    <property type="match status" value="1"/>
</dbReference>
<evidence type="ECO:0000259" key="2">
    <source>
        <dbReference type="Pfam" id="PF01965"/>
    </source>
</evidence>
<dbReference type="Pfam" id="PF01965">
    <property type="entry name" value="DJ-1_PfpI"/>
    <property type="match status" value="1"/>
</dbReference>
<evidence type="ECO:0000313" key="4">
    <source>
        <dbReference type="Proteomes" id="UP000237889"/>
    </source>
</evidence>
<gene>
    <name evidence="3" type="ORF">C6569_03490</name>
</gene>
<name>A0A2S0N7V6_9HYPH</name>
<dbReference type="OrthoDB" id="9792284at2"/>
<dbReference type="NCBIfam" id="TIGR01382">
    <property type="entry name" value="PfpI"/>
    <property type="match status" value="1"/>
</dbReference>
<comment type="similarity">
    <text evidence="1">Belongs to the peptidase C56 family.</text>
</comment>
<dbReference type="PANTHER" id="PTHR42733">
    <property type="entry name" value="DJ-1 PROTEIN"/>
    <property type="match status" value="1"/>
</dbReference>
<keyword evidence="4" id="KW-1185">Reference proteome</keyword>
<dbReference type="AlphaFoldDB" id="A0A2S0N7V6"/>
<keyword evidence="3" id="KW-0378">Hydrolase</keyword>
<dbReference type="InterPro" id="IPR006286">
    <property type="entry name" value="C56_PfpI-like"/>
</dbReference>
<dbReference type="Gene3D" id="3.40.50.880">
    <property type="match status" value="1"/>
</dbReference>
<dbReference type="GO" id="GO:0008233">
    <property type="term" value="F:peptidase activity"/>
    <property type="evidence" value="ECO:0007669"/>
    <property type="project" value="UniProtKB-KW"/>
</dbReference>
<dbReference type="KEGG" id="phr:C6569_03490"/>
<evidence type="ECO:0000256" key="1">
    <source>
        <dbReference type="ARBA" id="ARBA00008542"/>
    </source>
</evidence>
<sequence length="189" mass="20256">MTDIARAKVLILATDGFEQSELEVPLKELRDRGATVHVAAPAKTLKEGEIMGWDGADWGQPVKVDTTLDKVDAASYDALVLPGGVINPDKLRVEEKVIAIIKSFVADGRIVAAICHGPWLLAEAGAADGRQMTSYASIRTDIENAGASWVDKEVVTDEGIITSRSPKDLPAFVAKIVEEIGEGRHQRAA</sequence>